<dbReference type="PRINTS" id="PR00608">
    <property type="entry name" value="CYTCHROMECII"/>
</dbReference>
<feature type="chain" id="PRO_5013046001" evidence="8">
    <location>
        <begin position="28"/>
        <end position="155"/>
    </location>
</feature>
<gene>
    <name evidence="9" type="ORF">MAGMO_2715</name>
</gene>
<protein>
    <submittedName>
        <fullName evidence="9">Putative Cytochrome c, class II</fullName>
    </submittedName>
</protein>
<dbReference type="InterPro" id="IPR015984">
    <property type="entry name" value="Cyt_c_prime_subgr"/>
</dbReference>
<dbReference type="Pfam" id="PF01322">
    <property type="entry name" value="Cytochrom_C_2"/>
    <property type="match status" value="1"/>
</dbReference>
<evidence type="ECO:0000256" key="5">
    <source>
        <dbReference type="ARBA" id="ARBA00023004"/>
    </source>
</evidence>
<dbReference type="GO" id="GO:0009055">
    <property type="term" value="F:electron transfer activity"/>
    <property type="evidence" value="ECO:0007669"/>
    <property type="project" value="InterPro"/>
</dbReference>
<feature type="binding site" description="covalent" evidence="7">
    <location>
        <position position="145"/>
    </location>
    <ligand>
        <name>heme c</name>
        <dbReference type="ChEBI" id="CHEBI:61717"/>
    </ligand>
</feature>
<evidence type="ECO:0000256" key="4">
    <source>
        <dbReference type="ARBA" id="ARBA00022982"/>
    </source>
</evidence>
<feature type="binding site" description="axial binding residue" evidence="6">
    <location>
        <position position="149"/>
    </location>
    <ligand>
        <name>heme c</name>
        <dbReference type="ChEBI" id="CHEBI:61717"/>
    </ligand>
    <ligandPart>
        <name>Fe</name>
        <dbReference type="ChEBI" id="CHEBI:18248"/>
    </ligandPart>
</feature>
<feature type="binding site" description="covalent" evidence="7">
    <location>
        <position position="148"/>
    </location>
    <ligand>
        <name>heme c</name>
        <dbReference type="ChEBI" id="CHEBI:61717"/>
    </ligand>
</feature>
<keyword evidence="2 7" id="KW-0349">Heme</keyword>
<dbReference type="InterPro" id="IPR012127">
    <property type="entry name" value="Cyt_c_prime"/>
</dbReference>
<evidence type="ECO:0000256" key="2">
    <source>
        <dbReference type="ARBA" id="ARBA00022617"/>
    </source>
</evidence>
<evidence type="ECO:0000256" key="8">
    <source>
        <dbReference type="SAM" id="SignalP"/>
    </source>
</evidence>
<dbReference type="GO" id="GO:0005506">
    <property type="term" value="F:iron ion binding"/>
    <property type="evidence" value="ECO:0007669"/>
    <property type="project" value="InterPro"/>
</dbReference>
<dbReference type="InterPro" id="IPR002321">
    <property type="entry name" value="Cyt_c_II"/>
</dbReference>
<evidence type="ECO:0000256" key="3">
    <source>
        <dbReference type="ARBA" id="ARBA00022723"/>
    </source>
</evidence>
<comment type="PTM">
    <text evidence="7">Binds 1 heme group per subunit.</text>
</comment>
<sequence>MKKMGKSVVLAAAIMAGVVMSHGVAQAADADATIKHRRGVMTVIGANMGAMGCYMKGQCDYNPKVLAKQAKSLQFAATLSLESFRQNVRGGTVKSTASDKIWSEWDAYARGTQMMQDRAADLVTAVKTGDKKQIGMAMGGLGKTCKGCHDNFRVK</sequence>
<keyword evidence="4" id="KW-0249">Electron transport</keyword>
<dbReference type="GO" id="GO:0042597">
    <property type="term" value="C:periplasmic space"/>
    <property type="evidence" value="ECO:0007669"/>
    <property type="project" value="InterPro"/>
</dbReference>
<evidence type="ECO:0000256" key="1">
    <source>
        <dbReference type="ARBA" id="ARBA00022448"/>
    </source>
</evidence>
<evidence type="ECO:0000256" key="6">
    <source>
        <dbReference type="PIRSR" id="PIRSR000027-1"/>
    </source>
</evidence>
<evidence type="ECO:0000313" key="9">
    <source>
        <dbReference type="EMBL" id="CRH06867.1"/>
    </source>
</evidence>
<dbReference type="EMBL" id="LO017727">
    <property type="protein sequence ID" value="CRH06867.1"/>
    <property type="molecule type" value="Genomic_DNA"/>
</dbReference>
<reference evidence="9" key="1">
    <citation type="submission" date="2015-04" db="EMBL/GenBank/DDBJ databases">
        <authorList>
            <person name="Syromyatnikov M.Y."/>
            <person name="Popov V.N."/>
        </authorList>
    </citation>
    <scope>NUCLEOTIDE SEQUENCE</scope>
    <source>
        <strain evidence="9">MO-1</strain>
    </source>
</reference>
<organism evidence="9">
    <name type="scientific">Magnetococcus massalia (strain MO-1)</name>
    <dbReference type="NCBI Taxonomy" id="451514"/>
    <lineage>
        <taxon>Bacteria</taxon>
        <taxon>Pseudomonadati</taxon>
        <taxon>Pseudomonadota</taxon>
        <taxon>Magnetococcia</taxon>
        <taxon>Magnetococcales</taxon>
        <taxon>Magnetococcaceae</taxon>
        <taxon>Magnetococcus</taxon>
    </lineage>
</organism>
<dbReference type="PIRSF" id="PIRSF000027">
    <property type="entry name" value="Cytc_c_prime"/>
    <property type="match status" value="1"/>
</dbReference>
<keyword evidence="5 6" id="KW-0408">Iron</keyword>
<dbReference type="AlphaFoldDB" id="A0A1S7LL66"/>
<keyword evidence="8" id="KW-0732">Signal</keyword>
<feature type="signal peptide" evidence="8">
    <location>
        <begin position="1"/>
        <end position="27"/>
    </location>
</feature>
<keyword evidence="3 6" id="KW-0479">Metal-binding</keyword>
<dbReference type="GO" id="GO:0020037">
    <property type="term" value="F:heme binding"/>
    <property type="evidence" value="ECO:0007669"/>
    <property type="project" value="InterPro"/>
</dbReference>
<dbReference type="GO" id="GO:0022900">
    <property type="term" value="P:electron transport chain"/>
    <property type="evidence" value="ECO:0007669"/>
    <property type="project" value="InterPro"/>
</dbReference>
<dbReference type="PROSITE" id="PS51009">
    <property type="entry name" value="CYTCII"/>
    <property type="match status" value="1"/>
</dbReference>
<proteinExistence type="predicted"/>
<name>A0A1S7LL66_MAGMO</name>
<dbReference type="SUPFAM" id="SSF47175">
    <property type="entry name" value="Cytochromes"/>
    <property type="match status" value="1"/>
</dbReference>
<keyword evidence="1" id="KW-0813">Transport</keyword>
<evidence type="ECO:0000256" key="7">
    <source>
        <dbReference type="PIRSR" id="PIRSR000027-2"/>
    </source>
</evidence>
<dbReference type="InterPro" id="IPR010980">
    <property type="entry name" value="Cyt_c/b562"/>
</dbReference>
<accession>A0A1S7LL66</accession>
<dbReference type="Gene3D" id="1.20.120.10">
    <property type="entry name" value="Cytochrome c/b562"/>
    <property type="match status" value="1"/>
</dbReference>